<evidence type="ECO:0000259" key="8">
    <source>
        <dbReference type="PROSITE" id="PS51225"/>
    </source>
</evidence>
<feature type="domain" description="MARVEL" evidence="8">
    <location>
        <begin position="38"/>
        <end position="165"/>
    </location>
</feature>
<dbReference type="PANTHER" id="PTHR22776">
    <property type="entry name" value="MARVEL-CONTAINING POTENTIAL LIPID RAFT-ASSOCIATED PROTEIN"/>
    <property type="match status" value="1"/>
</dbReference>
<keyword evidence="3 7" id="KW-1133">Transmembrane helix</keyword>
<evidence type="ECO:0000313" key="9">
    <source>
        <dbReference type="EMBL" id="GCB74677.1"/>
    </source>
</evidence>
<dbReference type="InterPro" id="IPR050578">
    <property type="entry name" value="MARVEL-CKLF_proteins"/>
</dbReference>
<dbReference type="OMA" id="FIWKRRE"/>
<evidence type="ECO:0000256" key="3">
    <source>
        <dbReference type="ARBA" id="ARBA00022989"/>
    </source>
</evidence>
<name>A0A401PNH4_SCYTO</name>
<protein>
    <recommendedName>
        <fullName evidence="8">MARVEL domain-containing protein</fullName>
    </recommendedName>
</protein>
<dbReference type="OrthoDB" id="10028364at2759"/>
<organism evidence="9 10">
    <name type="scientific">Scyliorhinus torazame</name>
    <name type="common">Cloudy catshark</name>
    <name type="synonym">Catulus torazame</name>
    <dbReference type="NCBI Taxonomy" id="75743"/>
    <lineage>
        <taxon>Eukaryota</taxon>
        <taxon>Metazoa</taxon>
        <taxon>Chordata</taxon>
        <taxon>Craniata</taxon>
        <taxon>Vertebrata</taxon>
        <taxon>Chondrichthyes</taxon>
        <taxon>Elasmobranchii</taxon>
        <taxon>Galeomorphii</taxon>
        <taxon>Galeoidea</taxon>
        <taxon>Carcharhiniformes</taxon>
        <taxon>Scyliorhinidae</taxon>
        <taxon>Scyliorhinus</taxon>
    </lineage>
</organism>
<accession>A0A401PNH4</accession>
<keyword evidence="2 5" id="KW-0812">Transmembrane</keyword>
<keyword evidence="10" id="KW-1185">Reference proteome</keyword>
<dbReference type="AlphaFoldDB" id="A0A401PNH4"/>
<feature type="transmembrane region" description="Helical" evidence="7">
    <location>
        <begin position="44"/>
        <end position="60"/>
    </location>
</feature>
<feature type="transmembrane region" description="Helical" evidence="7">
    <location>
        <begin position="72"/>
        <end position="97"/>
    </location>
</feature>
<dbReference type="InterPro" id="IPR008253">
    <property type="entry name" value="Marvel"/>
</dbReference>
<feature type="transmembrane region" description="Helical" evidence="7">
    <location>
        <begin position="142"/>
        <end position="162"/>
    </location>
</feature>
<dbReference type="PANTHER" id="PTHR22776:SF25">
    <property type="entry name" value="CKLF-LIKE MARVEL TRANSMEMBRANE DOMAIN-CONTAINING PROTEIN 6"/>
    <property type="match status" value="1"/>
</dbReference>
<evidence type="ECO:0000256" key="5">
    <source>
        <dbReference type="PROSITE-ProRule" id="PRU00581"/>
    </source>
</evidence>
<dbReference type="Proteomes" id="UP000288216">
    <property type="component" value="Unassembled WGS sequence"/>
</dbReference>
<dbReference type="GO" id="GO:0016020">
    <property type="term" value="C:membrane"/>
    <property type="evidence" value="ECO:0007669"/>
    <property type="project" value="UniProtKB-SubCell"/>
</dbReference>
<feature type="region of interest" description="Disordered" evidence="6">
    <location>
        <begin position="170"/>
        <end position="200"/>
    </location>
</feature>
<dbReference type="PROSITE" id="PS51225">
    <property type="entry name" value="MARVEL"/>
    <property type="match status" value="1"/>
</dbReference>
<evidence type="ECO:0000313" key="10">
    <source>
        <dbReference type="Proteomes" id="UP000288216"/>
    </source>
</evidence>
<evidence type="ECO:0000256" key="6">
    <source>
        <dbReference type="SAM" id="MobiDB-lite"/>
    </source>
</evidence>
<evidence type="ECO:0000256" key="4">
    <source>
        <dbReference type="ARBA" id="ARBA00023136"/>
    </source>
</evidence>
<dbReference type="STRING" id="75743.A0A401PNH4"/>
<gene>
    <name evidence="9" type="ORF">scyTo_0003768</name>
</gene>
<sequence length="200" mass="22414">MPNQQERGNGGMESEQQGVYRTTTEPLANQDSFCQLDYLKSRQGILKVVQVILSFVAFILEELVNSCVNCHVLYFFEFVSCSAFLLTTFLLIILATCLKSKLDRINWRIVDFTYTAVILFFFMLASIVFATHNDGSGVEKMAVAFGFLASIAFALDVFLHLWQQGLPWKEKKDKPAESNKGTGNVKGETEPLNEPGNPPV</sequence>
<feature type="transmembrane region" description="Helical" evidence="7">
    <location>
        <begin position="109"/>
        <end position="130"/>
    </location>
</feature>
<comment type="caution">
    <text evidence="9">The sequence shown here is derived from an EMBL/GenBank/DDBJ whole genome shotgun (WGS) entry which is preliminary data.</text>
</comment>
<dbReference type="EMBL" id="BFAA01001057">
    <property type="protein sequence ID" value="GCB74677.1"/>
    <property type="molecule type" value="Genomic_DNA"/>
</dbReference>
<comment type="subcellular location">
    <subcellularLocation>
        <location evidence="1">Membrane</location>
        <topology evidence="1">Multi-pass membrane protein</topology>
    </subcellularLocation>
</comment>
<keyword evidence="4 5" id="KW-0472">Membrane</keyword>
<evidence type="ECO:0000256" key="1">
    <source>
        <dbReference type="ARBA" id="ARBA00004141"/>
    </source>
</evidence>
<dbReference type="Pfam" id="PF01284">
    <property type="entry name" value="MARVEL"/>
    <property type="match status" value="1"/>
</dbReference>
<evidence type="ECO:0000256" key="2">
    <source>
        <dbReference type="ARBA" id="ARBA00022692"/>
    </source>
</evidence>
<evidence type="ECO:0000256" key="7">
    <source>
        <dbReference type="SAM" id="Phobius"/>
    </source>
</evidence>
<proteinExistence type="predicted"/>
<reference evidence="9 10" key="1">
    <citation type="journal article" date="2018" name="Nat. Ecol. Evol.">
        <title>Shark genomes provide insights into elasmobranch evolution and the origin of vertebrates.</title>
        <authorList>
            <person name="Hara Y"/>
            <person name="Yamaguchi K"/>
            <person name="Onimaru K"/>
            <person name="Kadota M"/>
            <person name="Koyanagi M"/>
            <person name="Keeley SD"/>
            <person name="Tatsumi K"/>
            <person name="Tanaka K"/>
            <person name="Motone F"/>
            <person name="Kageyama Y"/>
            <person name="Nozu R"/>
            <person name="Adachi N"/>
            <person name="Nishimura O"/>
            <person name="Nakagawa R"/>
            <person name="Tanegashima C"/>
            <person name="Kiyatake I"/>
            <person name="Matsumoto R"/>
            <person name="Murakumo K"/>
            <person name="Nishida K"/>
            <person name="Terakita A"/>
            <person name="Kuratani S"/>
            <person name="Sato K"/>
            <person name="Hyodo S Kuraku.S."/>
        </authorList>
    </citation>
    <scope>NUCLEOTIDE SEQUENCE [LARGE SCALE GENOMIC DNA]</scope>
</reference>